<feature type="compositionally biased region" description="Polar residues" evidence="2">
    <location>
        <begin position="343"/>
        <end position="354"/>
    </location>
</feature>
<keyword evidence="1" id="KW-0175">Coiled coil</keyword>
<evidence type="ECO:0000256" key="2">
    <source>
        <dbReference type="SAM" id="MobiDB-lite"/>
    </source>
</evidence>
<feature type="compositionally biased region" description="Low complexity" evidence="2">
    <location>
        <begin position="331"/>
        <end position="342"/>
    </location>
</feature>
<gene>
    <name evidence="3" type="ORF">L203_103947</name>
</gene>
<feature type="compositionally biased region" description="Low complexity" evidence="2">
    <location>
        <begin position="215"/>
        <end position="234"/>
    </location>
</feature>
<sequence>MATREVKLASARKKLHSFRASRASADPQTMPLITEPSLNYSREENDHLTKARLDQKADSQAYSHGLHRKSVVNLLDTPDQATSSVEKQVAIRDEQVVERLSTFTFGSKPSSATFPPRKRQVPKHSSQTLFSHGIQSAASPPASPNRFSSFSSRPPSLVLTRPPSGSLESPPTAAERSTMPSPPLATRKKHHSHTRSNSISLPNLKLHNANSRPNSLGVSVSPSFGSPVSPVSTSDEPSFRSRLSGPFNSQKLKFEPSGRGAEAEKDREESRRRALEKLTGSRSKSPVLESSVTEISLPILDEDEDYSSVSSSSRPQSYTSSLILPPLSASLSPPSALSGSPLTWNSSDDLSPSDGTERWSGYSFGLQRELSAGRSEPLVFGMEFGAAMVKRPSINRQLSALQEVDESEEDDDDDDDDVENTQQNIFPALPPLPSVSPPIPTERFAKALEPAFSPTGLKQLKLSSMASPRLVDIPGSADSVKTFTFSNGASSNSTQASITTSHPSSPTKSYGTIGRGHPVDTTNTAKNLPVRRRTTPSSSGSRSSISYVKDDAVTTTSQHDLSINICNVSFQAPSQSLASPSSFTSSPTKADLRWVGNSQRTGSNRPCPRSKSIMGNIGAGRVLGEVDEVGEEGFDISERSRESMDQGHWRDVQLEMERERESLRDEVELWKGKYQVLKEKLETERKDSIVLRERVRKLGDRLSSISSIPTEKLSDTFVHSESRLINEMREQLFNLTARLEQERRAKESAINRLKDLREKTTVAANEEEPGDNCLSVSAVDSLSTANITPAATPPQIDQPIHITMSYPIHPDISPSLLEQSHASNEKNERRKTPDLAARFRGWGFPKELPLDSQGSQARDSRRESFFGLSNPLRRTFSDDGGTNGQKGLENGMDLPPFMVSESGAMGIETMPTQLAERRAVSDSGRISHSETLLEMGRGRDTLPFESTTISTTASNWENRSGIIGRSTRLDFRKGCKYCVGQVFEV</sequence>
<dbReference type="Proteomes" id="UP000094043">
    <property type="component" value="Chromosome 4"/>
</dbReference>
<proteinExistence type="predicted"/>
<accession>A0AAJ8JUL4</accession>
<dbReference type="GeneID" id="91088157"/>
<dbReference type="AlphaFoldDB" id="A0AAJ8JUL4"/>
<feature type="region of interest" description="Disordered" evidence="2">
    <location>
        <begin position="596"/>
        <end position="615"/>
    </location>
</feature>
<evidence type="ECO:0000313" key="4">
    <source>
        <dbReference type="Proteomes" id="UP000094043"/>
    </source>
</evidence>
<reference evidence="3" key="3">
    <citation type="submission" date="2024-01" db="EMBL/GenBank/DDBJ databases">
        <authorList>
            <person name="Coelho M.A."/>
            <person name="David-Palma M."/>
            <person name="Shea T."/>
            <person name="Sun S."/>
            <person name="Cuomo C.A."/>
            <person name="Heitman J."/>
        </authorList>
    </citation>
    <scope>NUCLEOTIDE SEQUENCE</scope>
    <source>
        <strain evidence="3">CBS 7841</strain>
    </source>
</reference>
<feature type="compositionally biased region" description="Pro residues" evidence="2">
    <location>
        <begin position="428"/>
        <end position="440"/>
    </location>
</feature>
<reference evidence="3" key="2">
    <citation type="journal article" date="2022" name="Elife">
        <title>Obligate sexual reproduction of a homothallic fungus closely related to the Cryptococcus pathogenic species complex.</title>
        <authorList>
            <person name="Passer A.R."/>
            <person name="Clancey S.A."/>
            <person name="Shea T."/>
            <person name="David-Palma M."/>
            <person name="Averette A.F."/>
            <person name="Boekhout T."/>
            <person name="Porcel B.M."/>
            <person name="Nowrousian M."/>
            <person name="Cuomo C.A."/>
            <person name="Sun S."/>
            <person name="Heitman J."/>
            <person name="Coelho M.A."/>
        </authorList>
    </citation>
    <scope>NUCLEOTIDE SEQUENCE</scope>
    <source>
        <strain evidence="3">CBS 7841</strain>
    </source>
</reference>
<feature type="compositionally biased region" description="Basic and acidic residues" evidence="2">
    <location>
        <begin position="252"/>
        <end position="276"/>
    </location>
</feature>
<dbReference type="RefSeq" id="XP_066069434.1">
    <property type="nucleotide sequence ID" value="XM_066213337.1"/>
</dbReference>
<evidence type="ECO:0000256" key="1">
    <source>
        <dbReference type="SAM" id="Coils"/>
    </source>
</evidence>
<keyword evidence="4" id="KW-1185">Reference proteome</keyword>
<feature type="compositionally biased region" description="Acidic residues" evidence="2">
    <location>
        <begin position="403"/>
        <end position="419"/>
    </location>
</feature>
<reference evidence="3" key="1">
    <citation type="submission" date="2016-06" db="EMBL/GenBank/DDBJ databases">
        <authorList>
            <person name="Cuomo C."/>
            <person name="Litvintseva A."/>
            <person name="Heitman J."/>
            <person name="Chen Y."/>
            <person name="Sun S."/>
            <person name="Springer D."/>
            <person name="Dromer F."/>
            <person name="Young S."/>
            <person name="Zeng Q."/>
            <person name="Chapman S."/>
            <person name="Gujja S."/>
            <person name="Saif S."/>
            <person name="Birren B."/>
        </authorList>
    </citation>
    <scope>NUCLEOTIDE SEQUENCE</scope>
    <source>
        <strain evidence="3">CBS 7841</strain>
    </source>
</reference>
<organism evidence="3 4">
    <name type="scientific">Cryptococcus depauperatus CBS 7841</name>
    <dbReference type="NCBI Taxonomy" id="1295531"/>
    <lineage>
        <taxon>Eukaryota</taxon>
        <taxon>Fungi</taxon>
        <taxon>Dikarya</taxon>
        <taxon>Basidiomycota</taxon>
        <taxon>Agaricomycotina</taxon>
        <taxon>Tremellomycetes</taxon>
        <taxon>Tremellales</taxon>
        <taxon>Cryptococcaceae</taxon>
        <taxon>Cryptococcus</taxon>
    </lineage>
</organism>
<feature type="compositionally biased region" description="Polar residues" evidence="2">
    <location>
        <begin position="123"/>
        <end position="134"/>
    </location>
</feature>
<feature type="region of interest" description="Disordered" evidence="2">
    <location>
        <begin position="402"/>
        <end position="440"/>
    </location>
</feature>
<feature type="region of interest" description="Disordered" evidence="2">
    <location>
        <begin position="813"/>
        <end position="834"/>
    </location>
</feature>
<feature type="region of interest" description="Disordered" evidence="2">
    <location>
        <begin position="870"/>
        <end position="895"/>
    </location>
</feature>
<feature type="compositionally biased region" description="Low complexity" evidence="2">
    <location>
        <begin position="535"/>
        <end position="546"/>
    </location>
</feature>
<feature type="region of interest" description="Disordered" evidence="2">
    <location>
        <begin position="486"/>
        <end position="546"/>
    </location>
</feature>
<evidence type="ECO:0000313" key="3">
    <source>
        <dbReference type="EMBL" id="WVN88734.1"/>
    </source>
</evidence>
<feature type="coiled-coil region" evidence="1">
    <location>
        <begin position="653"/>
        <end position="680"/>
    </location>
</feature>
<feature type="compositionally biased region" description="Polar residues" evidence="2">
    <location>
        <begin position="280"/>
        <end position="289"/>
    </location>
</feature>
<name>A0AAJ8JUL4_9TREE</name>
<dbReference type="EMBL" id="CP143787">
    <property type="protein sequence ID" value="WVN88734.1"/>
    <property type="molecule type" value="Genomic_DNA"/>
</dbReference>
<dbReference type="KEGG" id="cdep:91088157"/>
<protein>
    <submittedName>
        <fullName evidence="3">Uncharacterized protein</fullName>
    </submittedName>
</protein>
<feature type="region of interest" description="Disordered" evidence="2">
    <location>
        <begin position="331"/>
        <end position="357"/>
    </location>
</feature>
<feature type="compositionally biased region" description="Low complexity" evidence="2">
    <location>
        <begin position="136"/>
        <end position="156"/>
    </location>
</feature>
<feature type="compositionally biased region" description="Polar residues" evidence="2">
    <location>
        <begin position="486"/>
        <end position="510"/>
    </location>
</feature>
<feature type="region of interest" description="Disordered" evidence="2">
    <location>
        <begin position="105"/>
        <end position="289"/>
    </location>
</feature>
<feature type="compositionally biased region" description="Basic and acidic residues" evidence="2">
    <location>
        <begin position="823"/>
        <end position="833"/>
    </location>
</feature>
<feature type="coiled-coil region" evidence="1">
    <location>
        <begin position="725"/>
        <end position="759"/>
    </location>
</feature>